<reference evidence="3 4" key="1">
    <citation type="journal article" date="2018" name="MBio">
        <title>Comparative Genomics Reveals the Core Gene Toolbox for the Fungus-Insect Symbiosis.</title>
        <authorList>
            <person name="Wang Y."/>
            <person name="Stata M."/>
            <person name="Wang W."/>
            <person name="Stajich J.E."/>
            <person name="White M.M."/>
            <person name="Moncalvo J.M."/>
        </authorList>
    </citation>
    <scope>NUCLEOTIDE SEQUENCE [LARGE SCALE GENOMIC DNA]</scope>
    <source>
        <strain evidence="3 4">AUS-77-4</strain>
    </source>
</reference>
<sequence length="249" mass="28546">MILKELDRNSLLDTPSLRAGFSFEEEIVLRSKACNIIQLVSGKLQLSQLTTATACVLLHRFYMFNSLKDYHQYNAAAICLFLSCKIEENMRRLEDFIPALVFYVSKGKKQAPPASTEYETWRHIILNGEIDVLSCIGFEMVFEHPFKVPLCIMFSPKTIAAGCINLALNIVDNTNNHKIELESLWENHGLDKEDIDMVGNWILLLYIQDERQRHPYRPVPDSSNIKSSTFLNLSRTIEETSGEIRTVDE</sequence>
<dbReference type="PANTHER" id="PTHR10026">
    <property type="entry name" value="CYCLIN"/>
    <property type="match status" value="1"/>
</dbReference>
<comment type="caution">
    <text evidence="3">The sequence shown here is derived from an EMBL/GenBank/DDBJ whole genome shotgun (WGS) entry which is preliminary data.</text>
</comment>
<dbReference type="AlphaFoldDB" id="A0A2T9YEU2"/>
<organism evidence="3 4">
    <name type="scientific">Furculomyces boomerangus</name>
    <dbReference type="NCBI Taxonomy" id="61424"/>
    <lineage>
        <taxon>Eukaryota</taxon>
        <taxon>Fungi</taxon>
        <taxon>Fungi incertae sedis</taxon>
        <taxon>Zoopagomycota</taxon>
        <taxon>Kickxellomycotina</taxon>
        <taxon>Harpellomycetes</taxon>
        <taxon>Harpellales</taxon>
        <taxon>Harpellaceae</taxon>
        <taxon>Furculomyces</taxon>
    </lineage>
</organism>
<keyword evidence="1" id="KW-0195">Cyclin</keyword>
<dbReference type="GO" id="GO:0006357">
    <property type="term" value="P:regulation of transcription by RNA polymerase II"/>
    <property type="evidence" value="ECO:0007669"/>
    <property type="project" value="InterPro"/>
</dbReference>
<proteinExistence type="inferred from homology"/>
<dbReference type="SMART" id="SM00385">
    <property type="entry name" value="CYCLIN"/>
    <property type="match status" value="1"/>
</dbReference>
<dbReference type="InterPro" id="IPR006671">
    <property type="entry name" value="Cyclin_N"/>
</dbReference>
<dbReference type="Pfam" id="PF00134">
    <property type="entry name" value="Cyclin_N"/>
    <property type="match status" value="1"/>
</dbReference>
<protein>
    <recommendedName>
        <fullName evidence="2">Cyclin-like domain-containing protein</fullName>
    </recommendedName>
</protein>
<evidence type="ECO:0000256" key="1">
    <source>
        <dbReference type="RuleBase" id="RU000383"/>
    </source>
</evidence>
<dbReference type="Gene3D" id="1.10.472.10">
    <property type="entry name" value="Cyclin-like"/>
    <property type="match status" value="2"/>
</dbReference>
<evidence type="ECO:0000259" key="2">
    <source>
        <dbReference type="SMART" id="SM00385"/>
    </source>
</evidence>
<dbReference type="STRING" id="61424.A0A2T9YEU2"/>
<evidence type="ECO:0000313" key="3">
    <source>
        <dbReference type="EMBL" id="PVU90829.1"/>
    </source>
</evidence>
<dbReference type="InterPro" id="IPR036915">
    <property type="entry name" value="Cyclin-like_sf"/>
</dbReference>
<dbReference type="OrthoDB" id="25002at2759"/>
<dbReference type="EMBL" id="MBFT01000461">
    <property type="protein sequence ID" value="PVU90829.1"/>
    <property type="molecule type" value="Genomic_DNA"/>
</dbReference>
<dbReference type="InterPro" id="IPR043198">
    <property type="entry name" value="Cyclin/Ssn8"/>
</dbReference>
<feature type="domain" description="Cyclin-like" evidence="2">
    <location>
        <begin position="35"/>
        <end position="134"/>
    </location>
</feature>
<dbReference type="Proteomes" id="UP000245699">
    <property type="component" value="Unassembled WGS sequence"/>
</dbReference>
<name>A0A2T9YEU2_9FUNG</name>
<comment type="similarity">
    <text evidence="1">Belongs to the cyclin family.</text>
</comment>
<dbReference type="InterPro" id="IPR013763">
    <property type="entry name" value="Cyclin-like_dom"/>
</dbReference>
<dbReference type="GO" id="GO:0016538">
    <property type="term" value="F:cyclin-dependent protein serine/threonine kinase regulator activity"/>
    <property type="evidence" value="ECO:0007669"/>
    <property type="project" value="InterPro"/>
</dbReference>
<gene>
    <name evidence="3" type="ORF">BB559_004436</name>
</gene>
<accession>A0A2T9YEU2</accession>
<evidence type="ECO:0000313" key="4">
    <source>
        <dbReference type="Proteomes" id="UP000245699"/>
    </source>
</evidence>
<dbReference type="SUPFAM" id="SSF47954">
    <property type="entry name" value="Cyclin-like"/>
    <property type="match status" value="2"/>
</dbReference>
<keyword evidence="4" id="KW-1185">Reference proteome</keyword>